<protein>
    <submittedName>
        <fullName evidence="2">Uncharacterized protein</fullName>
    </submittedName>
</protein>
<dbReference type="Proteomes" id="UP000564496">
    <property type="component" value="Unassembled WGS sequence"/>
</dbReference>
<proteinExistence type="predicted"/>
<reference evidence="2 3" key="1">
    <citation type="submission" date="2020-07" db="EMBL/GenBank/DDBJ databases">
        <title>Sequencing the genomes of 1000 actinobacteria strains.</title>
        <authorList>
            <person name="Klenk H.-P."/>
        </authorList>
    </citation>
    <scope>NUCLEOTIDE SEQUENCE [LARGE SCALE GENOMIC DNA]</scope>
    <source>
        <strain evidence="2 3">DSM 26487</strain>
    </source>
</reference>
<keyword evidence="3" id="KW-1185">Reference proteome</keyword>
<evidence type="ECO:0000256" key="1">
    <source>
        <dbReference type="SAM" id="MobiDB-lite"/>
    </source>
</evidence>
<name>A0A7Z0ITD6_9ACTN</name>
<feature type="compositionally biased region" description="Acidic residues" evidence="1">
    <location>
        <begin position="46"/>
        <end position="55"/>
    </location>
</feature>
<comment type="caution">
    <text evidence="2">The sequence shown here is derived from an EMBL/GenBank/DDBJ whole genome shotgun (WGS) entry which is preliminary data.</text>
</comment>
<accession>A0A7Z0ITD6</accession>
<evidence type="ECO:0000313" key="3">
    <source>
        <dbReference type="Proteomes" id="UP000564496"/>
    </source>
</evidence>
<feature type="region of interest" description="Disordered" evidence="1">
    <location>
        <begin position="32"/>
        <end position="55"/>
    </location>
</feature>
<sequence>MSAYRCSWCDAAMTYCDGKTRVPHLSWCPRAPYDPPERLPLLEPIRDEESEAGNE</sequence>
<gene>
    <name evidence="2" type="ORF">BJ988_003390</name>
</gene>
<dbReference type="EMBL" id="JACBZR010000001">
    <property type="protein sequence ID" value="NYI78742.1"/>
    <property type="molecule type" value="Genomic_DNA"/>
</dbReference>
<dbReference type="RefSeq" id="WP_179659055.1">
    <property type="nucleotide sequence ID" value="NZ_JACBZR010000001.1"/>
</dbReference>
<organism evidence="2 3">
    <name type="scientific">Nocardioides panzhihuensis</name>
    <dbReference type="NCBI Taxonomy" id="860243"/>
    <lineage>
        <taxon>Bacteria</taxon>
        <taxon>Bacillati</taxon>
        <taxon>Actinomycetota</taxon>
        <taxon>Actinomycetes</taxon>
        <taxon>Propionibacteriales</taxon>
        <taxon>Nocardioidaceae</taxon>
        <taxon>Nocardioides</taxon>
    </lineage>
</organism>
<dbReference type="AlphaFoldDB" id="A0A7Z0ITD6"/>
<evidence type="ECO:0000313" key="2">
    <source>
        <dbReference type="EMBL" id="NYI78742.1"/>
    </source>
</evidence>